<evidence type="ECO:0000313" key="3">
    <source>
        <dbReference type="Proteomes" id="UP000233551"/>
    </source>
</evidence>
<evidence type="ECO:0000313" key="2">
    <source>
        <dbReference type="EMBL" id="PKI72159.1"/>
    </source>
</evidence>
<keyword evidence="3" id="KW-1185">Reference proteome</keyword>
<dbReference type="Proteomes" id="UP000233551">
    <property type="component" value="Unassembled WGS sequence"/>
</dbReference>
<feature type="compositionally biased region" description="Basic and acidic residues" evidence="1">
    <location>
        <begin position="41"/>
        <end position="56"/>
    </location>
</feature>
<dbReference type="AlphaFoldDB" id="A0A2I0KUK4"/>
<dbReference type="EMBL" id="PGOL01000338">
    <property type="protein sequence ID" value="PKI72159.1"/>
    <property type="molecule type" value="Genomic_DNA"/>
</dbReference>
<accession>A0A2I0KUK4</accession>
<proteinExistence type="predicted"/>
<organism evidence="2 3">
    <name type="scientific">Punica granatum</name>
    <name type="common">Pomegranate</name>
    <dbReference type="NCBI Taxonomy" id="22663"/>
    <lineage>
        <taxon>Eukaryota</taxon>
        <taxon>Viridiplantae</taxon>
        <taxon>Streptophyta</taxon>
        <taxon>Embryophyta</taxon>
        <taxon>Tracheophyta</taxon>
        <taxon>Spermatophyta</taxon>
        <taxon>Magnoliopsida</taxon>
        <taxon>eudicotyledons</taxon>
        <taxon>Gunneridae</taxon>
        <taxon>Pentapetalae</taxon>
        <taxon>rosids</taxon>
        <taxon>malvids</taxon>
        <taxon>Myrtales</taxon>
        <taxon>Lythraceae</taxon>
        <taxon>Punica</taxon>
    </lineage>
</organism>
<feature type="region of interest" description="Disordered" evidence="1">
    <location>
        <begin position="39"/>
        <end position="68"/>
    </location>
</feature>
<comment type="caution">
    <text evidence="2">The sequence shown here is derived from an EMBL/GenBank/DDBJ whole genome shotgun (WGS) entry which is preliminary data.</text>
</comment>
<feature type="region of interest" description="Disordered" evidence="1">
    <location>
        <begin position="91"/>
        <end position="117"/>
    </location>
</feature>
<protein>
    <submittedName>
        <fullName evidence="2">Uncharacterized protein</fullName>
    </submittedName>
</protein>
<sequence length="141" mass="15531">MVGSSSKILKHVPYGIGSGYREKYMAQIDHGEASAVTRTVTDVHSDPHRGVQRREPQPAAPPPPFPITSIARRLTGLGPFLFLRRSSPEVRPIPAQHPQSSPTLFRAVSPSGGRSDPIRSDPIHPAIFFFIFTEKPLNFPN</sequence>
<name>A0A2I0KUK4_PUNGR</name>
<reference evidence="2 3" key="1">
    <citation type="submission" date="2017-11" db="EMBL/GenBank/DDBJ databases">
        <title>De-novo sequencing of pomegranate (Punica granatum L.) genome.</title>
        <authorList>
            <person name="Akparov Z."/>
            <person name="Amiraslanov A."/>
            <person name="Hajiyeva S."/>
            <person name="Abbasov M."/>
            <person name="Kaur K."/>
            <person name="Hamwieh A."/>
            <person name="Solovyev V."/>
            <person name="Salamov A."/>
            <person name="Braich B."/>
            <person name="Kosarev P."/>
            <person name="Mahmoud A."/>
            <person name="Hajiyev E."/>
            <person name="Babayeva S."/>
            <person name="Izzatullayeva V."/>
            <person name="Mammadov A."/>
            <person name="Mammadov A."/>
            <person name="Sharifova S."/>
            <person name="Ojaghi J."/>
            <person name="Eynullazada K."/>
            <person name="Bayramov B."/>
            <person name="Abdulazimova A."/>
            <person name="Shahmuradov I."/>
        </authorList>
    </citation>
    <scope>NUCLEOTIDE SEQUENCE [LARGE SCALE GENOMIC DNA]</scope>
    <source>
        <strain evidence="3">cv. AG2017</strain>
        <tissue evidence="2">Leaf</tissue>
    </source>
</reference>
<gene>
    <name evidence="2" type="ORF">CRG98_007428</name>
</gene>
<evidence type="ECO:0000256" key="1">
    <source>
        <dbReference type="SAM" id="MobiDB-lite"/>
    </source>
</evidence>